<dbReference type="GO" id="GO:0007030">
    <property type="term" value="P:Golgi organization"/>
    <property type="evidence" value="ECO:0007669"/>
    <property type="project" value="TreeGrafter"/>
</dbReference>
<dbReference type="PANTHER" id="PTHR17985">
    <property type="entry name" value="SER/THR-RICH PROTEIN T10 IN DGCR REGION"/>
    <property type="match status" value="1"/>
</dbReference>
<evidence type="ECO:0000313" key="1">
    <source>
        <dbReference type="EMBL" id="CED82991.1"/>
    </source>
</evidence>
<dbReference type="EMBL" id="LN483142">
    <property type="protein sequence ID" value="CED82991.1"/>
    <property type="molecule type" value="Genomic_DNA"/>
</dbReference>
<sequence length="325" mass="36447">MCIVVYDVDAHPVYKLILANNRDEFLHRPTEQANYRFDDLKASSEKDGNILCGLDTVGGGTWLGMSIKTGQVGILTNFTEPSPETPYPSTRGTLVTSYLNNQSISSSGSSQPSFLTSRPRDYISSLAPSAQSYGGFNLLLFDLFPPTSESSPETLNSTETSCGHQRAQLGYFSNRLEEAWKDVSDRTLGIGALSNSVIDDPWVKVNYVKHEMEQLLRKEEDEGRKWGDEDWIENLRTLMSPSVPTIDRSTFKHSVTIPPLRLPSTPNSQPRWYGTRSLTILLVTYDGRFRFVEEDIYVLDSSSNQPLKANDSRRDVHGFIKGFGQ</sequence>
<name>A0A0F7SNL8_PHARH</name>
<protein>
    <submittedName>
        <fullName evidence="1">Uncharacterized conserved protein</fullName>
    </submittedName>
</protein>
<dbReference type="GO" id="GO:0009306">
    <property type="term" value="P:protein secretion"/>
    <property type="evidence" value="ECO:0007669"/>
    <property type="project" value="TreeGrafter"/>
</dbReference>
<organism evidence="1">
    <name type="scientific">Phaffia rhodozyma</name>
    <name type="common">Yeast</name>
    <name type="synonym">Xanthophyllomyces dendrorhous</name>
    <dbReference type="NCBI Taxonomy" id="264483"/>
    <lineage>
        <taxon>Eukaryota</taxon>
        <taxon>Fungi</taxon>
        <taxon>Dikarya</taxon>
        <taxon>Basidiomycota</taxon>
        <taxon>Agaricomycotina</taxon>
        <taxon>Tremellomycetes</taxon>
        <taxon>Cystofilobasidiales</taxon>
        <taxon>Mrakiaceae</taxon>
        <taxon>Phaffia</taxon>
    </lineage>
</organism>
<accession>A0A0F7SNL8</accession>
<reference evidence="1" key="1">
    <citation type="submission" date="2014-08" db="EMBL/GenBank/DDBJ databases">
        <authorList>
            <person name="Sharma Rahul"/>
            <person name="Thines Marco"/>
        </authorList>
    </citation>
    <scope>NUCLEOTIDE SEQUENCE</scope>
</reference>
<dbReference type="Pfam" id="PF05742">
    <property type="entry name" value="TANGO2"/>
    <property type="match status" value="1"/>
</dbReference>
<dbReference type="AlphaFoldDB" id="A0A0F7SNL8"/>
<proteinExistence type="predicted"/>
<dbReference type="InterPro" id="IPR008551">
    <property type="entry name" value="TANGO2"/>
</dbReference>
<dbReference type="PANTHER" id="PTHR17985:SF8">
    <property type="entry name" value="TRANSPORT AND GOLGI ORGANIZATION PROTEIN 2 HOMOLOG"/>
    <property type="match status" value="1"/>
</dbReference>
<dbReference type="GO" id="GO:0005794">
    <property type="term" value="C:Golgi apparatus"/>
    <property type="evidence" value="ECO:0007669"/>
    <property type="project" value="TreeGrafter"/>
</dbReference>